<proteinExistence type="predicted"/>
<dbReference type="Proteomes" id="UP001066276">
    <property type="component" value="Chromosome 1_2"/>
</dbReference>
<dbReference type="AlphaFoldDB" id="A0AAV7W7H7"/>
<organism evidence="1 2">
    <name type="scientific">Pleurodeles waltl</name>
    <name type="common">Iberian ribbed newt</name>
    <dbReference type="NCBI Taxonomy" id="8319"/>
    <lineage>
        <taxon>Eukaryota</taxon>
        <taxon>Metazoa</taxon>
        <taxon>Chordata</taxon>
        <taxon>Craniata</taxon>
        <taxon>Vertebrata</taxon>
        <taxon>Euteleostomi</taxon>
        <taxon>Amphibia</taxon>
        <taxon>Batrachia</taxon>
        <taxon>Caudata</taxon>
        <taxon>Salamandroidea</taxon>
        <taxon>Salamandridae</taxon>
        <taxon>Pleurodelinae</taxon>
        <taxon>Pleurodeles</taxon>
    </lineage>
</organism>
<evidence type="ECO:0000313" key="2">
    <source>
        <dbReference type="Proteomes" id="UP001066276"/>
    </source>
</evidence>
<comment type="caution">
    <text evidence="1">The sequence shown here is derived from an EMBL/GenBank/DDBJ whole genome shotgun (WGS) entry which is preliminary data.</text>
</comment>
<reference evidence="1" key="1">
    <citation type="journal article" date="2022" name="bioRxiv">
        <title>Sequencing and chromosome-scale assembly of the giantPleurodeles waltlgenome.</title>
        <authorList>
            <person name="Brown T."/>
            <person name="Elewa A."/>
            <person name="Iarovenko S."/>
            <person name="Subramanian E."/>
            <person name="Araus A.J."/>
            <person name="Petzold A."/>
            <person name="Susuki M."/>
            <person name="Suzuki K.-i.T."/>
            <person name="Hayashi T."/>
            <person name="Toyoda A."/>
            <person name="Oliveira C."/>
            <person name="Osipova E."/>
            <person name="Leigh N.D."/>
            <person name="Simon A."/>
            <person name="Yun M.H."/>
        </authorList>
    </citation>
    <scope>NUCLEOTIDE SEQUENCE</scope>
    <source>
        <strain evidence="1">20211129_DDA</strain>
        <tissue evidence="1">Liver</tissue>
    </source>
</reference>
<evidence type="ECO:0000313" key="1">
    <source>
        <dbReference type="EMBL" id="KAJ1208531.1"/>
    </source>
</evidence>
<name>A0AAV7W7H7_PLEWA</name>
<sequence length="159" mass="17896">MWPTEHVKPQTKASACCCVEAPRAPGTQKAKEELLQNWPVSESEKTPHVVGSCIVTRLSHFAAPSEFPKKGDVKTVQQTPCLSQIKGEDVHRVLARDRKSMAIKKQVDPPPTQLTRKHLMQQRKNLQVPRALQALQALQTLAPANHQEHKQVRPVLQQR</sequence>
<gene>
    <name evidence="1" type="ORF">NDU88_003915</name>
</gene>
<keyword evidence="2" id="KW-1185">Reference proteome</keyword>
<accession>A0AAV7W7H7</accession>
<dbReference type="EMBL" id="JANPWB010000002">
    <property type="protein sequence ID" value="KAJ1208531.1"/>
    <property type="molecule type" value="Genomic_DNA"/>
</dbReference>
<protein>
    <submittedName>
        <fullName evidence="1">Uncharacterized protein</fullName>
    </submittedName>
</protein>